<accession>A0A8R2QZT2</accession>
<keyword evidence="6" id="KW-0509">mRNA transport</keyword>
<feature type="region of interest" description="Disordered" evidence="8">
    <location>
        <begin position="217"/>
        <end position="259"/>
    </location>
</feature>
<dbReference type="Pfam" id="PF24048">
    <property type="entry name" value="LRR_NXF1-5"/>
    <property type="match status" value="1"/>
</dbReference>
<feature type="compositionally biased region" description="Pro residues" evidence="8">
    <location>
        <begin position="217"/>
        <end position="235"/>
    </location>
</feature>
<evidence type="ECO:0000259" key="10">
    <source>
        <dbReference type="PROSITE" id="PS51281"/>
    </source>
</evidence>
<keyword evidence="3" id="KW-0813">Transport</keyword>
<reference evidence="12" key="1">
    <citation type="journal article" date="2008" name="Insect Biochem. Mol. Biol.">
        <title>The genome of a lepidopteran model insect, the silkworm Bombyx mori.</title>
        <authorList>
            <consortium name="International Silkworm Genome Consortium"/>
        </authorList>
    </citation>
    <scope>NUCLEOTIDE SEQUENCE [LARGE SCALE GENOMIC DNA]</scope>
    <source>
        <strain evidence="12">p50T</strain>
    </source>
</reference>
<dbReference type="InterPro" id="IPR032675">
    <property type="entry name" value="LRR_dom_sf"/>
</dbReference>
<comment type="subcellular location">
    <subcellularLocation>
        <location evidence="1">Nucleus</location>
    </subcellularLocation>
</comment>
<feature type="region of interest" description="Disordered" evidence="8">
    <location>
        <begin position="271"/>
        <end position="339"/>
    </location>
</feature>
<dbReference type="KEGG" id="bmor:101739167"/>
<evidence type="ECO:0000256" key="1">
    <source>
        <dbReference type="ARBA" id="ARBA00004123"/>
    </source>
</evidence>
<dbReference type="InterPro" id="IPR032710">
    <property type="entry name" value="NTF2-like_dom_sf"/>
</dbReference>
<dbReference type="InterPro" id="IPR030217">
    <property type="entry name" value="NXF_fam"/>
</dbReference>
<dbReference type="PROSITE" id="PS50177">
    <property type="entry name" value="NTF2_DOMAIN"/>
    <property type="match status" value="1"/>
</dbReference>
<feature type="compositionally biased region" description="Polar residues" evidence="8">
    <location>
        <begin position="236"/>
        <end position="253"/>
    </location>
</feature>
<dbReference type="InterPro" id="IPR018222">
    <property type="entry name" value="Nuclear_transport_factor_2_euk"/>
</dbReference>
<dbReference type="AlphaFoldDB" id="A0A8R2QZT2"/>
<dbReference type="Gene3D" id="1.10.8.10">
    <property type="entry name" value="DNA helicase RuvA subunit, C-terminal domain"/>
    <property type="match status" value="1"/>
</dbReference>
<dbReference type="Proteomes" id="UP000005204">
    <property type="component" value="Unassembled WGS sequence"/>
</dbReference>
<dbReference type="InterPro" id="IPR001611">
    <property type="entry name" value="Leu-rich_rpt"/>
</dbReference>
<dbReference type="InterPro" id="IPR009060">
    <property type="entry name" value="UBA-like_sf"/>
</dbReference>
<dbReference type="RefSeq" id="XP_037873301.1">
    <property type="nucleotide sequence ID" value="XM_038017373.2"/>
</dbReference>
<name>A0A8R2QZT2_BOMMO</name>
<evidence type="ECO:0000256" key="7">
    <source>
        <dbReference type="ARBA" id="ARBA00023242"/>
    </source>
</evidence>
<proteinExistence type="inferred from homology"/>
<evidence type="ECO:0000256" key="8">
    <source>
        <dbReference type="SAM" id="MobiDB-lite"/>
    </source>
</evidence>
<dbReference type="GeneID" id="101739167"/>
<dbReference type="InterPro" id="IPR002075">
    <property type="entry name" value="NTF2_dom"/>
</dbReference>
<keyword evidence="4" id="KW-0433">Leucine-rich repeat</keyword>
<dbReference type="GO" id="GO:0005634">
    <property type="term" value="C:nucleus"/>
    <property type="evidence" value="ECO:0007669"/>
    <property type="project" value="UniProtKB-SubCell"/>
</dbReference>
<comment type="similarity">
    <text evidence="2">Belongs to the NXF family.</text>
</comment>
<reference evidence="11" key="2">
    <citation type="submission" date="2022-06" db="UniProtKB">
        <authorList>
            <consortium name="EnsemblMetazoa"/>
        </authorList>
    </citation>
    <scope>IDENTIFICATION</scope>
    <source>
        <strain evidence="11">p50T (Dazao)</strain>
    </source>
</reference>
<dbReference type="Pfam" id="PF03943">
    <property type="entry name" value="TAP_C"/>
    <property type="match status" value="1"/>
</dbReference>
<dbReference type="PROSITE" id="PS51450">
    <property type="entry name" value="LRR"/>
    <property type="match status" value="1"/>
</dbReference>
<evidence type="ECO:0000256" key="5">
    <source>
        <dbReference type="ARBA" id="ARBA00022737"/>
    </source>
</evidence>
<evidence type="ECO:0008006" key="13">
    <source>
        <dbReference type="Google" id="ProtNLM"/>
    </source>
</evidence>
<dbReference type="GO" id="GO:0003723">
    <property type="term" value="F:RNA binding"/>
    <property type="evidence" value="ECO:0007669"/>
    <property type="project" value="TreeGrafter"/>
</dbReference>
<dbReference type="PANTHER" id="PTHR10662">
    <property type="entry name" value="NUCLEAR RNA EXPORT FACTOR"/>
    <property type="match status" value="1"/>
</dbReference>
<keyword evidence="12" id="KW-1185">Reference proteome</keyword>
<protein>
    <recommendedName>
        <fullName evidence="13">Nuclear RNA export factor 1</fullName>
    </recommendedName>
</protein>
<evidence type="ECO:0000256" key="4">
    <source>
        <dbReference type="ARBA" id="ARBA00022614"/>
    </source>
</evidence>
<evidence type="ECO:0000256" key="6">
    <source>
        <dbReference type="ARBA" id="ARBA00022816"/>
    </source>
</evidence>
<sequence length="870" mass="97740">MKKRKANSNLIRVTNNIVPIKPKSVPAPAGNKMPIWEPRQPNAEKTHMQAQTSAISNPNIMQMNNIPFSTSLTAPAENNMPVWELQQPNITGVQESPFRLQLNPTPQTTPMLPNFQHPPHEQMQYRPQLPIHIHNDLRSFVPPTLGVQPSPNFESILQQQQLPIIQTIPPTQAMFTQPLPSTSAMQLPQLIPSAQLMQPAQPVLSVPLAPLMPSPHPMPAPLPVPPPQPQAPFPPRQQTSAESHVIASHQNPSARDACVEPPNYAALDTLQETEDSRQSTSRDPPGASLNKRAAPHKRSAAEKQKKQKLTTHLRSENTQRPQQVGKPTTSSEFTPVHLREDVRASTEPVVMRYLMSWPWKNEVRIKASATVRHSKSQMIAEQELMEQQYSDPAQFFQVSVRGHGAARPEPVLDALLASVRGRSLIPCFVQLTEDECKFLVIRCKTALLAIHKYGFVLGGDGARMTVTVSAVDITTATLDFLPKVVLKKILTSRYKDGQLDLSAFTAGPDIKHFIYYPLNRVSNQTEIFQIESTFIWENLTHLNLSRNRITSLVGLNLAQMTPRLRHLDVSHNALGRLGALLAGRALPLRALLLEGNPLCADCTDPDRYVQLVQMIFPTLVTLDGIHIKRKGEIPKSVRKTYCPDDAKEIVHEFVQVYFPLLDSALEQRAHVAQLYHRHALVDISYNPALRSRRGAAGVCVRARRGGGRAALLRRLARWPRLHHDRLSFTVDVLYHSDEATIFRVGGVVKLTSDCLADEEEMIYFSRTLVLKAEGTTEYKIHNEMLYWDEVTDQTAKAAFQVTEVPTTPLNLNMDSPEDEIKQKIVEIFMSITKLQSQPSEKCLELNNWNLKTALEYFINLLKDNNSDDIM</sequence>
<evidence type="ECO:0000313" key="11">
    <source>
        <dbReference type="EnsemblMetazoa" id="XP_037873301.1"/>
    </source>
</evidence>
<dbReference type="InterPro" id="IPR057125">
    <property type="entry name" value="NXF1/2/3/5-like_LRR"/>
</dbReference>
<feature type="domain" description="TAP-C" evidence="10">
    <location>
        <begin position="819"/>
        <end position="870"/>
    </location>
</feature>
<dbReference type="PROSITE" id="PS51281">
    <property type="entry name" value="TAP_C"/>
    <property type="match status" value="1"/>
</dbReference>
<keyword evidence="5" id="KW-0677">Repeat</keyword>
<dbReference type="SUPFAM" id="SSF54427">
    <property type="entry name" value="NTF2-like"/>
    <property type="match status" value="1"/>
</dbReference>
<feature type="compositionally biased region" description="Polar residues" evidence="8">
    <location>
        <begin position="312"/>
        <end position="333"/>
    </location>
</feature>
<dbReference type="GO" id="GO:0016973">
    <property type="term" value="P:poly(A)+ mRNA export from nucleus"/>
    <property type="evidence" value="ECO:0007669"/>
    <property type="project" value="TreeGrafter"/>
</dbReference>
<evidence type="ECO:0000256" key="3">
    <source>
        <dbReference type="ARBA" id="ARBA00022448"/>
    </source>
</evidence>
<feature type="domain" description="NTF2" evidence="9">
    <location>
        <begin position="649"/>
        <end position="787"/>
    </location>
</feature>
<evidence type="ECO:0000256" key="2">
    <source>
        <dbReference type="ARBA" id="ARBA00009285"/>
    </source>
</evidence>
<dbReference type="SUPFAM" id="SSF52058">
    <property type="entry name" value="L domain-like"/>
    <property type="match status" value="1"/>
</dbReference>
<dbReference type="InterPro" id="IPR005637">
    <property type="entry name" value="TAP_C_dom"/>
</dbReference>
<dbReference type="EnsemblMetazoa" id="XM_038017373.1">
    <property type="protein sequence ID" value="XP_037873301.1"/>
    <property type="gene ID" value="LOC101739167"/>
</dbReference>
<dbReference type="SUPFAM" id="SSF46934">
    <property type="entry name" value="UBA-like"/>
    <property type="match status" value="1"/>
</dbReference>
<evidence type="ECO:0000259" key="9">
    <source>
        <dbReference type="PROSITE" id="PS50177"/>
    </source>
</evidence>
<dbReference type="PANTHER" id="PTHR10662:SF22">
    <property type="entry name" value="NUCLEAR RNA EXPORT FACTOR 1"/>
    <property type="match status" value="1"/>
</dbReference>
<evidence type="ECO:0000313" key="12">
    <source>
        <dbReference type="Proteomes" id="UP000005204"/>
    </source>
</evidence>
<dbReference type="Pfam" id="PF22602">
    <property type="entry name" value="NXF_NTF2"/>
    <property type="match status" value="1"/>
</dbReference>
<organism evidence="11 12">
    <name type="scientific">Bombyx mori</name>
    <name type="common">Silk moth</name>
    <dbReference type="NCBI Taxonomy" id="7091"/>
    <lineage>
        <taxon>Eukaryota</taxon>
        <taxon>Metazoa</taxon>
        <taxon>Ecdysozoa</taxon>
        <taxon>Arthropoda</taxon>
        <taxon>Hexapoda</taxon>
        <taxon>Insecta</taxon>
        <taxon>Pterygota</taxon>
        <taxon>Neoptera</taxon>
        <taxon>Endopterygota</taxon>
        <taxon>Lepidoptera</taxon>
        <taxon>Glossata</taxon>
        <taxon>Ditrysia</taxon>
        <taxon>Bombycoidea</taxon>
        <taxon>Bombycidae</taxon>
        <taxon>Bombycinae</taxon>
        <taxon>Bombyx</taxon>
    </lineage>
</organism>
<dbReference type="Gene3D" id="3.80.10.10">
    <property type="entry name" value="Ribonuclease Inhibitor"/>
    <property type="match status" value="1"/>
</dbReference>
<dbReference type="Gene3D" id="3.10.450.50">
    <property type="match status" value="2"/>
</dbReference>
<keyword evidence="7" id="KW-0539">Nucleus</keyword>